<sequence length="267" mass="27762">MFDLNDAEPQRSSDLIPDGSFAKVSLAIRPGGVDGATPLDANLLKASMQPGSDVMMLDCEFTVVEGPHIRRKFWQALTVSGGKVDEKSVSLGWSITKRTIRGMIESALGLDPKDESPQAKAKRTLPGLKALDGIVFVAKIKVELGRDGHAEQNRLDVAVTPDMPEWSKVMKGEDVPARPGARRSAKTGATAPDTGPAWRSQGAAGATTPTSAASPRAPTTGPTNGNTGLGAATPAWQQGQSAAGAPAPNAAGPVTPQQRSGPAWLNE</sequence>
<accession>A0A327L9F8</accession>
<dbReference type="Proteomes" id="UP000249130">
    <property type="component" value="Unassembled WGS sequence"/>
</dbReference>
<keyword evidence="3" id="KW-1185">Reference proteome</keyword>
<dbReference type="OrthoDB" id="7837554at2"/>
<evidence type="ECO:0000256" key="1">
    <source>
        <dbReference type="SAM" id="MobiDB-lite"/>
    </source>
</evidence>
<dbReference type="EMBL" id="NPEX01000001">
    <property type="protein sequence ID" value="RAI46172.1"/>
    <property type="molecule type" value="Genomic_DNA"/>
</dbReference>
<comment type="caution">
    <text evidence="2">The sequence shown here is derived from an EMBL/GenBank/DDBJ whole genome shotgun (WGS) entry which is preliminary data.</text>
</comment>
<evidence type="ECO:0000313" key="2">
    <source>
        <dbReference type="EMBL" id="RAI46172.1"/>
    </source>
</evidence>
<organism evidence="2 3">
    <name type="scientific">Rhodoplanes roseus</name>
    <dbReference type="NCBI Taxonomy" id="29409"/>
    <lineage>
        <taxon>Bacteria</taxon>
        <taxon>Pseudomonadati</taxon>
        <taxon>Pseudomonadota</taxon>
        <taxon>Alphaproteobacteria</taxon>
        <taxon>Hyphomicrobiales</taxon>
        <taxon>Nitrobacteraceae</taxon>
        <taxon>Rhodoplanes</taxon>
    </lineage>
</organism>
<gene>
    <name evidence="2" type="ORF">CH341_00270</name>
</gene>
<feature type="region of interest" description="Disordered" evidence="1">
    <location>
        <begin position="170"/>
        <end position="267"/>
    </location>
</feature>
<protein>
    <submittedName>
        <fullName evidence="2">Uncharacterized protein</fullName>
    </submittedName>
</protein>
<name>A0A327L9F8_9BRAD</name>
<evidence type="ECO:0000313" key="3">
    <source>
        <dbReference type="Proteomes" id="UP000249130"/>
    </source>
</evidence>
<proteinExistence type="predicted"/>
<dbReference type="RefSeq" id="WP_111417032.1">
    <property type="nucleotide sequence ID" value="NZ_NPEX01000001.1"/>
</dbReference>
<feature type="compositionally biased region" description="Low complexity" evidence="1">
    <location>
        <begin position="202"/>
        <end position="253"/>
    </location>
</feature>
<dbReference type="AlphaFoldDB" id="A0A327L9F8"/>
<reference evidence="2 3" key="1">
    <citation type="submission" date="2017-07" db="EMBL/GenBank/DDBJ databases">
        <title>Draft Genome Sequences of Select Purple Nonsulfur Bacteria.</title>
        <authorList>
            <person name="Lasarre B."/>
            <person name="Mckinlay J.B."/>
        </authorList>
    </citation>
    <scope>NUCLEOTIDE SEQUENCE [LARGE SCALE GENOMIC DNA]</scope>
    <source>
        <strain evidence="2 3">DSM 5909</strain>
    </source>
</reference>